<dbReference type="RefSeq" id="XP_020656484.2">
    <property type="nucleotide sequence ID" value="XM_020800825.2"/>
</dbReference>
<evidence type="ECO:0000313" key="7">
    <source>
        <dbReference type="RefSeq" id="XP_020656484.2"/>
    </source>
</evidence>
<keyword evidence="2" id="KW-0964">Secreted</keyword>
<dbReference type="PANTHER" id="PTHR12253">
    <property type="entry name" value="RH14732P"/>
    <property type="match status" value="1"/>
</dbReference>
<dbReference type="GO" id="GO:0046872">
    <property type="term" value="F:metal ion binding"/>
    <property type="evidence" value="ECO:0007669"/>
    <property type="project" value="UniProtKB-KW"/>
</dbReference>
<evidence type="ECO:0000256" key="3">
    <source>
        <dbReference type="SAM" id="MobiDB-lite"/>
    </source>
</evidence>
<keyword evidence="4" id="KW-0732">Signal</keyword>
<feature type="region of interest" description="Disordered" evidence="3">
    <location>
        <begin position="128"/>
        <end position="167"/>
    </location>
</feature>
<evidence type="ECO:0000256" key="4">
    <source>
        <dbReference type="SAM" id="SignalP"/>
    </source>
</evidence>
<dbReference type="InterPro" id="IPR016090">
    <property type="entry name" value="PLA2-like_dom"/>
</dbReference>
<feature type="region of interest" description="Disordered" evidence="3">
    <location>
        <begin position="564"/>
        <end position="587"/>
    </location>
</feature>
<name>A0A6J0UE97_9SAUR</name>
<dbReference type="InParanoid" id="A0A6J0UE97"/>
<protein>
    <submittedName>
        <fullName evidence="7">Group 3 secretory phospholipase A2</fullName>
    </submittedName>
</protein>
<feature type="chain" id="PRO_5045904203" evidence="4">
    <location>
        <begin position="19"/>
        <end position="607"/>
    </location>
</feature>
<dbReference type="KEGG" id="pvt:110082884"/>
<keyword evidence="6" id="KW-1185">Reference proteome</keyword>
<evidence type="ECO:0000256" key="2">
    <source>
        <dbReference type="ARBA" id="ARBA00022525"/>
    </source>
</evidence>
<dbReference type="OrthoDB" id="10059604at2759"/>
<dbReference type="GeneID" id="110082884"/>
<sequence>MVASARLLLLLLPWLVAALAVPEPGGGARGWWSPATTSCPTVATAPGGAKWLSFLWRRPDGRPPALVQSVWDPRGRLLACAWRTEGTAIRWYRGWCAAAGSPGPGRAVGGPELARWLEALEARKGVCTGAQHHHPPEEEEKEAPQGALGPPAPQGRMEPKGRPRVRRGWTMPGTLWCGAGDSAANASELGVFQGPDVCCREHDLCEAQIAALGYKYGMRNYRLHTISHCDCDERFRQCLRDLNDPISNFIGISFFNLLEVPCFVLEESEECLEWHWWGGCKAYGLMPLAHLVSQAHYQPLLLSTEGPGPATTPARPRKRKGKGRKRHRKNRKNRKRFRSKATEAPGGLHPEPSGPWGSVAAPTPVLESDLVTWSPLASSSGPTPRWTGTLPPLQPTLEGTSEPGLWKTGVGLPTDPQNVQQTHTGVSGLPKGVGQKGKPVSGAGGHGDAVTSSSSAPSQSCSCYRRLDQCPYRIAPHEVKYQLHNTDSRTLFHCNCTRRLARFLRRNQGPNEVEGEVLSSYVSSSCFVLQPPPGCLEGQEEWPNCIDVGKAIVAPARHLTNHLMRRHPGPSLKVKRQEQQPAPPGGSFRLFDRCMQLARSARRAGSR</sequence>
<dbReference type="GO" id="GO:0050482">
    <property type="term" value="P:arachidonate secretion"/>
    <property type="evidence" value="ECO:0007669"/>
    <property type="project" value="InterPro"/>
</dbReference>
<dbReference type="Gene3D" id="1.20.90.10">
    <property type="entry name" value="Phospholipase A2 domain"/>
    <property type="match status" value="2"/>
</dbReference>
<organism evidence="6 7">
    <name type="scientific">Pogona vitticeps</name>
    <name type="common">central bearded dragon</name>
    <dbReference type="NCBI Taxonomy" id="103695"/>
    <lineage>
        <taxon>Eukaryota</taxon>
        <taxon>Metazoa</taxon>
        <taxon>Chordata</taxon>
        <taxon>Craniata</taxon>
        <taxon>Vertebrata</taxon>
        <taxon>Euteleostomi</taxon>
        <taxon>Lepidosauria</taxon>
        <taxon>Squamata</taxon>
        <taxon>Bifurcata</taxon>
        <taxon>Unidentata</taxon>
        <taxon>Episquamata</taxon>
        <taxon>Toxicofera</taxon>
        <taxon>Iguania</taxon>
        <taxon>Acrodonta</taxon>
        <taxon>Agamidae</taxon>
        <taxon>Amphibolurinae</taxon>
        <taxon>Pogona</taxon>
    </lineage>
</organism>
<dbReference type="AlphaFoldDB" id="A0A6J0UE97"/>
<gene>
    <name evidence="7" type="primary">PLA2G3</name>
</gene>
<dbReference type="GO" id="GO:0004623">
    <property type="term" value="F:phospholipase A2 activity"/>
    <property type="evidence" value="ECO:0007669"/>
    <property type="project" value="UniProtKB-EC"/>
</dbReference>
<proteinExistence type="predicted"/>
<dbReference type="GO" id="GO:0005576">
    <property type="term" value="C:extracellular region"/>
    <property type="evidence" value="ECO:0007669"/>
    <property type="project" value="UniProtKB-SubCell"/>
</dbReference>
<reference evidence="7" key="1">
    <citation type="submission" date="2025-08" db="UniProtKB">
        <authorList>
            <consortium name="RefSeq"/>
        </authorList>
    </citation>
    <scope>IDENTIFICATION</scope>
</reference>
<feature type="region of interest" description="Disordered" evidence="3">
    <location>
        <begin position="303"/>
        <end position="362"/>
    </location>
</feature>
<evidence type="ECO:0000259" key="5">
    <source>
        <dbReference type="SMART" id="SM00085"/>
    </source>
</evidence>
<dbReference type="CTD" id="50487"/>
<dbReference type="GO" id="GO:0006644">
    <property type="term" value="P:phospholipid metabolic process"/>
    <property type="evidence" value="ECO:0007669"/>
    <property type="project" value="InterPro"/>
</dbReference>
<feature type="region of interest" description="Disordered" evidence="3">
    <location>
        <begin position="424"/>
        <end position="453"/>
    </location>
</feature>
<evidence type="ECO:0000313" key="6">
    <source>
        <dbReference type="Proteomes" id="UP001652642"/>
    </source>
</evidence>
<feature type="signal peptide" evidence="4">
    <location>
        <begin position="1"/>
        <end position="18"/>
    </location>
</feature>
<dbReference type="Proteomes" id="UP001652642">
    <property type="component" value="Chromosome 14"/>
</dbReference>
<dbReference type="InterPro" id="IPR033113">
    <property type="entry name" value="PLA2_histidine"/>
</dbReference>
<evidence type="ECO:0000256" key="1">
    <source>
        <dbReference type="ARBA" id="ARBA00004613"/>
    </source>
</evidence>
<dbReference type="SUPFAM" id="SSF48619">
    <property type="entry name" value="Phospholipase A2, PLA2"/>
    <property type="match status" value="2"/>
</dbReference>
<comment type="subcellular location">
    <subcellularLocation>
        <location evidence="1">Secreted</location>
    </subcellularLocation>
</comment>
<dbReference type="SMART" id="SM00085">
    <property type="entry name" value="PA2c"/>
    <property type="match status" value="1"/>
</dbReference>
<accession>A0A6J0UE97</accession>
<dbReference type="CDD" id="cd04704">
    <property type="entry name" value="PLA2_bee_venom_like"/>
    <property type="match status" value="1"/>
</dbReference>
<dbReference type="InterPro" id="IPR036444">
    <property type="entry name" value="PLipase_A2_dom_sf"/>
</dbReference>
<dbReference type="Pfam" id="PF05826">
    <property type="entry name" value="Phospholip_A2_2"/>
    <property type="match status" value="2"/>
</dbReference>
<feature type="domain" description="Phospholipase A2-like central" evidence="5">
    <location>
        <begin position="160"/>
        <end position="281"/>
    </location>
</feature>
<dbReference type="PROSITE" id="PS00118">
    <property type="entry name" value="PA2_HIS"/>
    <property type="match status" value="1"/>
</dbReference>
<feature type="compositionally biased region" description="Basic residues" evidence="3">
    <location>
        <begin position="315"/>
        <end position="339"/>
    </location>
</feature>